<keyword evidence="2" id="KW-1185">Reference proteome</keyword>
<dbReference type="EMBL" id="BMAU01021256">
    <property type="protein sequence ID" value="GFY06033.1"/>
    <property type="molecule type" value="Genomic_DNA"/>
</dbReference>
<proteinExistence type="predicted"/>
<reference evidence="1" key="1">
    <citation type="submission" date="2020-08" db="EMBL/GenBank/DDBJ databases">
        <title>Multicomponent nature underlies the extraordinary mechanical properties of spider dragline silk.</title>
        <authorList>
            <person name="Kono N."/>
            <person name="Nakamura H."/>
            <person name="Mori M."/>
            <person name="Yoshida Y."/>
            <person name="Ohtoshi R."/>
            <person name="Malay A.D."/>
            <person name="Moran D.A.P."/>
            <person name="Tomita M."/>
            <person name="Numata K."/>
            <person name="Arakawa K."/>
        </authorList>
    </citation>
    <scope>NUCLEOTIDE SEQUENCE</scope>
</reference>
<gene>
    <name evidence="1" type="ORF">TNCV_3863371</name>
</gene>
<evidence type="ECO:0000313" key="1">
    <source>
        <dbReference type="EMBL" id="GFY06033.1"/>
    </source>
</evidence>
<dbReference type="AlphaFoldDB" id="A0A8X6SFH9"/>
<evidence type="ECO:0000313" key="2">
    <source>
        <dbReference type="Proteomes" id="UP000887159"/>
    </source>
</evidence>
<comment type="caution">
    <text evidence="1">The sequence shown here is derived from an EMBL/GenBank/DDBJ whole genome shotgun (WGS) entry which is preliminary data.</text>
</comment>
<dbReference type="Proteomes" id="UP000887159">
    <property type="component" value="Unassembled WGS sequence"/>
</dbReference>
<protein>
    <submittedName>
        <fullName evidence="1">Uncharacterized protein</fullName>
    </submittedName>
</protein>
<accession>A0A8X6SFH9</accession>
<sequence>MDLAILNHGHVTSTAPEMASPSPYFHITSTGGRLNLDRFNVHRSPIRRVFSGTRLEIMTRHPRVRYLDQ</sequence>
<organism evidence="1 2">
    <name type="scientific">Trichonephila clavipes</name>
    <name type="common">Golden silk orbweaver</name>
    <name type="synonym">Nephila clavipes</name>
    <dbReference type="NCBI Taxonomy" id="2585209"/>
    <lineage>
        <taxon>Eukaryota</taxon>
        <taxon>Metazoa</taxon>
        <taxon>Ecdysozoa</taxon>
        <taxon>Arthropoda</taxon>
        <taxon>Chelicerata</taxon>
        <taxon>Arachnida</taxon>
        <taxon>Araneae</taxon>
        <taxon>Araneomorphae</taxon>
        <taxon>Entelegynae</taxon>
        <taxon>Araneoidea</taxon>
        <taxon>Nephilidae</taxon>
        <taxon>Trichonephila</taxon>
    </lineage>
</organism>
<name>A0A8X6SFH9_TRICX</name>